<feature type="region of interest" description="Disordered" evidence="1">
    <location>
        <begin position="1"/>
        <end position="385"/>
    </location>
</feature>
<evidence type="ECO:0000313" key="2">
    <source>
        <dbReference type="EMBL" id="KZT00529.1"/>
    </source>
</evidence>
<sequence>MSQHATRASSTPNLSPTPPGVVPTQIGASTAPPASSRSSTPLPALPPSHAPRHSSSTMYPLSPVSPVFSPNLARSGSRARRPGMEPVLEDSSTDQRVNSESRQLPSPPASPDQPQPTTRGSRRPSLAGSHSSSPALPFRPRSSTVTGPSMLLAGAFRSNPRHSTAPSPHVSSTLQAHPPSVPSSSAQSSRSRATSVDFSSQAQDIRPAIDAFRRMSTTDIRQLRPSTAVREDAEREHAFLRTSDALRAPPHYDKAGHSSARKDEPRVAHQSASTASASAQAPRPSTSHGHPETRSYSHQNQPVLVKRKDSLALRPIPVSHFMQPGVNRTLGGGSTRPRSSSVMSERSLPRPLPPIDPSSPLELSVPFSHSSESEEGTKRSTHESS</sequence>
<feature type="compositionally biased region" description="Polar residues" evidence="1">
    <location>
        <begin position="94"/>
        <end position="104"/>
    </location>
</feature>
<feature type="compositionally biased region" description="Low complexity" evidence="1">
    <location>
        <begin position="182"/>
        <end position="196"/>
    </location>
</feature>
<feature type="compositionally biased region" description="Basic and acidic residues" evidence="1">
    <location>
        <begin position="371"/>
        <end position="385"/>
    </location>
</feature>
<dbReference type="RefSeq" id="XP_040758269.1">
    <property type="nucleotide sequence ID" value="XM_040907389.1"/>
</dbReference>
<feature type="compositionally biased region" description="Low complexity" evidence="1">
    <location>
        <begin position="28"/>
        <end position="42"/>
    </location>
</feature>
<accession>A0A165B938</accession>
<dbReference type="Proteomes" id="UP000076871">
    <property type="component" value="Unassembled WGS sequence"/>
</dbReference>
<reference evidence="2 3" key="1">
    <citation type="journal article" date="2016" name="Mol. Biol. Evol.">
        <title>Comparative Genomics of Early-Diverging Mushroom-Forming Fungi Provides Insights into the Origins of Lignocellulose Decay Capabilities.</title>
        <authorList>
            <person name="Nagy L.G."/>
            <person name="Riley R."/>
            <person name="Tritt A."/>
            <person name="Adam C."/>
            <person name="Daum C."/>
            <person name="Floudas D."/>
            <person name="Sun H."/>
            <person name="Yadav J.S."/>
            <person name="Pangilinan J."/>
            <person name="Larsson K.H."/>
            <person name="Matsuura K."/>
            <person name="Barry K."/>
            <person name="Labutti K."/>
            <person name="Kuo R."/>
            <person name="Ohm R.A."/>
            <person name="Bhattacharya S.S."/>
            <person name="Shirouzu T."/>
            <person name="Yoshinaga Y."/>
            <person name="Martin F.M."/>
            <person name="Grigoriev I.V."/>
            <person name="Hibbett D.S."/>
        </authorList>
    </citation>
    <scope>NUCLEOTIDE SEQUENCE [LARGE SCALE GENOMIC DNA]</scope>
    <source>
        <strain evidence="2 3">93-53</strain>
    </source>
</reference>
<evidence type="ECO:0000313" key="3">
    <source>
        <dbReference type="Proteomes" id="UP000076871"/>
    </source>
</evidence>
<feature type="compositionally biased region" description="Pro residues" evidence="1">
    <location>
        <begin position="105"/>
        <end position="114"/>
    </location>
</feature>
<organism evidence="2 3">
    <name type="scientific">Laetiporus sulphureus 93-53</name>
    <dbReference type="NCBI Taxonomy" id="1314785"/>
    <lineage>
        <taxon>Eukaryota</taxon>
        <taxon>Fungi</taxon>
        <taxon>Dikarya</taxon>
        <taxon>Basidiomycota</taxon>
        <taxon>Agaricomycotina</taxon>
        <taxon>Agaricomycetes</taxon>
        <taxon>Polyporales</taxon>
        <taxon>Laetiporus</taxon>
    </lineage>
</organism>
<dbReference type="InParanoid" id="A0A165B938"/>
<feature type="compositionally biased region" description="Basic and acidic residues" evidence="1">
    <location>
        <begin position="250"/>
        <end position="267"/>
    </location>
</feature>
<gene>
    <name evidence="2" type="ORF">LAESUDRAFT_718080</name>
</gene>
<feature type="compositionally biased region" description="Basic and acidic residues" evidence="1">
    <location>
        <begin position="229"/>
        <end position="239"/>
    </location>
</feature>
<dbReference type="OrthoDB" id="2756968at2759"/>
<proteinExistence type="predicted"/>
<feature type="compositionally biased region" description="Polar residues" evidence="1">
    <location>
        <begin position="161"/>
        <end position="175"/>
    </location>
</feature>
<dbReference type="GeneID" id="63824418"/>
<name>A0A165B938_9APHY</name>
<evidence type="ECO:0000256" key="1">
    <source>
        <dbReference type="SAM" id="MobiDB-lite"/>
    </source>
</evidence>
<protein>
    <submittedName>
        <fullName evidence="2">Uncharacterized protein</fullName>
    </submittedName>
</protein>
<dbReference type="AlphaFoldDB" id="A0A165B938"/>
<keyword evidence="3" id="KW-1185">Reference proteome</keyword>
<feature type="compositionally biased region" description="Low complexity" evidence="1">
    <location>
        <begin position="268"/>
        <end position="287"/>
    </location>
</feature>
<dbReference type="EMBL" id="KV427683">
    <property type="protein sequence ID" value="KZT00529.1"/>
    <property type="molecule type" value="Genomic_DNA"/>
</dbReference>
<dbReference type="STRING" id="1314785.A0A165B938"/>
<feature type="compositionally biased region" description="Polar residues" evidence="1">
    <location>
        <begin position="1"/>
        <end position="14"/>
    </location>
</feature>